<dbReference type="SUPFAM" id="SSF47203">
    <property type="entry name" value="Acyl-CoA dehydrogenase C-terminal domain-like"/>
    <property type="match status" value="1"/>
</dbReference>
<evidence type="ECO:0000313" key="8">
    <source>
        <dbReference type="Proteomes" id="UP001240447"/>
    </source>
</evidence>
<evidence type="ECO:0000256" key="2">
    <source>
        <dbReference type="ARBA" id="ARBA00009347"/>
    </source>
</evidence>
<evidence type="ECO:0000313" key="7">
    <source>
        <dbReference type="EMBL" id="MDP9820786.1"/>
    </source>
</evidence>
<dbReference type="GO" id="GO:0070991">
    <property type="term" value="F:medium-chain fatty acyl-CoA dehydrogenase activity"/>
    <property type="evidence" value="ECO:0007669"/>
    <property type="project" value="UniProtKB-EC"/>
</dbReference>
<dbReference type="Proteomes" id="UP001240447">
    <property type="component" value="Unassembled WGS sequence"/>
</dbReference>
<evidence type="ECO:0000256" key="1">
    <source>
        <dbReference type="ARBA" id="ARBA00001974"/>
    </source>
</evidence>
<dbReference type="InterPro" id="IPR036250">
    <property type="entry name" value="AcylCo_DH-like_C"/>
</dbReference>
<evidence type="ECO:0000256" key="5">
    <source>
        <dbReference type="ARBA" id="ARBA00023002"/>
    </source>
</evidence>
<comment type="similarity">
    <text evidence="2">Belongs to the acyl-CoA dehydrogenase family.</text>
</comment>
<dbReference type="PANTHER" id="PTHR43884">
    <property type="entry name" value="ACYL-COA DEHYDROGENASE"/>
    <property type="match status" value="1"/>
</dbReference>
<dbReference type="EC" id="1.3.8.7" evidence="7"/>
<reference evidence="7 8" key="1">
    <citation type="submission" date="2023-07" db="EMBL/GenBank/DDBJ databases">
        <title>Sequencing the genomes of 1000 actinobacteria strains.</title>
        <authorList>
            <person name="Klenk H.-P."/>
        </authorList>
    </citation>
    <scope>NUCLEOTIDE SEQUENCE [LARGE SCALE GENOMIC DNA]</scope>
    <source>
        <strain evidence="7 8">GD13</strain>
    </source>
</reference>
<dbReference type="Gene3D" id="1.10.540.10">
    <property type="entry name" value="Acyl-CoA dehydrogenase/oxidase, N-terminal domain"/>
    <property type="match status" value="1"/>
</dbReference>
<sequence length="368" mass="38326">MTTDSMNASQCSGLDELTADDLHSLASMAEAVLANVCTPERLADPTTTAHEVWKALDKVGVTRLGLAESGGGHGGGLLAATEVLRVIGENAAPGPLAETSLLAGWLLEVAGRVQPEGPVTTGRSDLVATREDGAWQVRGTVYRVPTAPGATIVATARDVADAELLVVFGAKDHERVEGRSLAQEPRDTITAHGPVAAVHPLPAGTIDELRLRGALSRAALTAGALVRVRDRTLVYAGEREQFGRPLSAFQAVQHQLAHLVAESAAAGAAVDQAVRAALQHGFSEQHTALLVAAAKVRSAQAASTGAAIAHQIHAALGMTEEHPLHHHTTRLWSWRSEWGSEAEWSAAVASAATDAGSTGLWPLLTGIR</sequence>
<evidence type="ECO:0000256" key="3">
    <source>
        <dbReference type="ARBA" id="ARBA00022630"/>
    </source>
</evidence>
<evidence type="ECO:0000259" key="6">
    <source>
        <dbReference type="Pfam" id="PF00441"/>
    </source>
</evidence>
<gene>
    <name evidence="7" type="ORF">J2S59_000595</name>
</gene>
<comment type="cofactor">
    <cofactor evidence="1">
        <name>FAD</name>
        <dbReference type="ChEBI" id="CHEBI:57692"/>
    </cofactor>
</comment>
<organism evidence="7 8">
    <name type="scientific">Nocardioides massiliensis</name>
    <dbReference type="NCBI Taxonomy" id="1325935"/>
    <lineage>
        <taxon>Bacteria</taxon>
        <taxon>Bacillati</taxon>
        <taxon>Actinomycetota</taxon>
        <taxon>Actinomycetes</taxon>
        <taxon>Propionibacteriales</taxon>
        <taxon>Nocardioidaceae</taxon>
        <taxon>Nocardioides</taxon>
    </lineage>
</organism>
<dbReference type="InterPro" id="IPR009100">
    <property type="entry name" value="AcylCoA_DH/oxidase_NM_dom_sf"/>
</dbReference>
<keyword evidence="4" id="KW-0274">FAD</keyword>
<dbReference type="InterPro" id="IPR009075">
    <property type="entry name" value="AcylCo_DH/oxidase_C"/>
</dbReference>
<dbReference type="Gene3D" id="1.20.140.10">
    <property type="entry name" value="Butyryl-CoA Dehydrogenase, subunit A, domain 3"/>
    <property type="match status" value="1"/>
</dbReference>
<dbReference type="InterPro" id="IPR037069">
    <property type="entry name" value="AcylCoA_DH/ox_N_sf"/>
</dbReference>
<dbReference type="PANTHER" id="PTHR43884:SF20">
    <property type="entry name" value="ACYL-COA DEHYDROGENASE FADE28"/>
    <property type="match status" value="1"/>
</dbReference>
<keyword evidence="3" id="KW-0285">Flavoprotein</keyword>
<dbReference type="SUPFAM" id="SSF56645">
    <property type="entry name" value="Acyl-CoA dehydrogenase NM domain-like"/>
    <property type="match status" value="1"/>
</dbReference>
<protein>
    <submittedName>
        <fullName evidence="7">Acyl-CoA dehydrogenase</fullName>
        <ecNumber evidence="7">1.3.8.7</ecNumber>
    </submittedName>
</protein>
<dbReference type="Pfam" id="PF00441">
    <property type="entry name" value="Acyl-CoA_dh_1"/>
    <property type="match status" value="1"/>
</dbReference>
<evidence type="ECO:0000256" key="4">
    <source>
        <dbReference type="ARBA" id="ARBA00022827"/>
    </source>
</evidence>
<feature type="domain" description="Acyl-CoA dehydrogenase/oxidase C-terminal" evidence="6">
    <location>
        <begin position="215"/>
        <end position="329"/>
    </location>
</feature>
<dbReference type="RefSeq" id="WP_181642282.1">
    <property type="nucleotide sequence ID" value="NZ_CCXJ01000606.1"/>
</dbReference>
<comment type="caution">
    <text evidence="7">The sequence shown here is derived from an EMBL/GenBank/DDBJ whole genome shotgun (WGS) entry which is preliminary data.</text>
</comment>
<accession>A0ABT9NKB4</accession>
<dbReference type="EMBL" id="JAUSQM010000001">
    <property type="protein sequence ID" value="MDP9820786.1"/>
    <property type="molecule type" value="Genomic_DNA"/>
</dbReference>
<keyword evidence="8" id="KW-1185">Reference proteome</keyword>
<name>A0ABT9NKB4_9ACTN</name>
<keyword evidence="5 7" id="KW-0560">Oxidoreductase</keyword>
<proteinExistence type="inferred from homology"/>